<name>A0A6J7U7R5_9ZZZZ</name>
<evidence type="ECO:0000256" key="1">
    <source>
        <dbReference type="SAM" id="MobiDB-lite"/>
    </source>
</evidence>
<sequence length="120" mass="13001">MRFNPALAKGAANSGKRIPLVVSVNRGALVRPAMRSTISTMSGRSKGSPPVKRTSSMPCSTATSIINKSSSVVSKFSDGNHAAKSCGMQYVHRSEQRSVSETRKLRCVRPYVSIRVLMPY</sequence>
<dbReference type="EMBL" id="CAFBQN010000087">
    <property type="protein sequence ID" value="CAB5060926.1"/>
    <property type="molecule type" value="Genomic_DNA"/>
</dbReference>
<dbReference type="AlphaFoldDB" id="A0A6J7U7R5"/>
<protein>
    <submittedName>
        <fullName evidence="2">Unannotated protein</fullName>
    </submittedName>
</protein>
<evidence type="ECO:0000313" key="2">
    <source>
        <dbReference type="EMBL" id="CAB5060926.1"/>
    </source>
</evidence>
<gene>
    <name evidence="2" type="ORF">UFOPK4319_00979</name>
</gene>
<organism evidence="2">
    <name type="scientific">freshwater metagenome</name>
    <dbReference type="NCBI Taxonomy" id="449393"/>
    <lineage>
        <taxon>unclassified sequences</taxon>
        <taxon>metagenomes</taxon>
        <taxon>ecological metagenomes</taxon>
    </lineage>
</organism>
<feature type="region of interest" description="Disordered" evidence="1">
    <location>
        <begin position="38"/>
        <end position="59"/>
    </location>
</feature>
<reference evidence="2" key="1">
    <citation type="submission" date="2020-05" db="EMBL/GenBank/DDBJ databases">
        <authorList>
            <person name="Chiriac C."/>
            <person name="Salcher M."/>
            <person name="Ghai R."/>
            <person name="Kavagutti S V."/>
        </authorList>
    </citation>
    <scope>NUCLEOTIDE SEQUENCE</scope>
</reference>
<proteinExistence type="predicted"/>
<accession>A0A6J7U7R5</accession>